<reference evidence="1 2" key="1">
    <citation type="submission" date="2016-10" db="EMBL/GenBank/DDBJ databases">
        <authorList>
            <person name="de Groot N.N."/>
        </authorList>
    </citation>
    <scope>NUCLEOTIDE SEQUENCE [LARGE SCALE GENOMIC DNA]</scope>
    <source>
        <strain evidence="1 2">DSM 19012</strain>
    </source>
</reference>
<dbReference type="OrthoDB" id="976022at2"/>
<evidence type="ECO:0000313" key="2">
    <source>
        <dbReference type="Proteomes" id="UP000181976"/>
    </source>
</evidence>
<evidence type="ECO:0000313" key="1">
    <source>
        <dbReference type="EMBL" id="SFE41932.1"/>
    </source>
</evidence>
<gene>
    <name evidence="1" type="ORF">SAMN05444380_11133</name>
</gene>
<dbReference type="Proteomes" id="UP000181976">
    <property type="component" value="Unassembled WGS sequence"/>
</dbReference>
<protein>
    <recommendedName>
        <fullName evidence="3">Gliding motility-associated lipoprotein GldB</fullName>
    </recommendedName>
</protein>
<proteinExistence type="predicted"/>
<dbReference type="Pfam" id="PF25594">
    <property type="entry name" value="GldB_lipo"/>
    <property type="match status" value="1"/>
</dbReference>
<evidence type="ECO:0008006" key="3">
    <source>
        <dbReference type="Google" id="ProtNLM"/>
    </source>
</evidence>
<dbReference type="InParanoid" id="A0A1I2ADH5"/>
<name>A0A1I2ADH5_9BACT</name>
<dbReference type="EMBL" id="FONA01000011">
    <property type="protein sequence ID" value="SFE41932.1"/>
    <property type="molecule type" value="Genomic_DNA"/>
</dbReference>
<keyword evidence="2" id="KW-1185">Reference proteome</keyword>
<accession>A0A1I2ADH5</accession>
<dbReference type="eggNOG" id="COG5504">
    <property type="taxonomic scope" value="Bacteria"/>
</dbReference>
<dbReference type="RefSeq" id="WP_010526501.1">
    <property type="nucleotide sequence ID" value="NZ_AFSL01000009.1"/>
</dbReference>
<dbReference type="STRING" id="385682.SAMN05444380_11133"/>
<sequence length="338" mass="39810">MRISKILLLTTLIVYILEGCQWGKKTPDVSEVKVNFELKSFYEQLFSIPSEEVDTHINELQNEYGKYFNAYCEGVIRIGSPTSPHFSENLLKFLTYKPNLEVLDTCKTVFTPKRKEILYKDLLQAFKFYRYYYPEREIPDVYLHISGFNESMVVDSGWVSVSVEKYLGRDCIFYEWLATPKYLRNQMEPERVVPDVMRAIAMTEYAYNDSTNDLISQMIYHGKILHFVEHTIPDIADTLLFGFTEKQMKWCKKNEALMWASIVEHKHLFSSDQMLIRKYVGPAPFTSFFGQESPGQTGRYLGYKILESWIEEHPEKTFRDMMDLTDPHSILREAKYRP</sequence>
<dbReference type="AlphaFoldDB" id="A0A1I2ADH5"/>
<organism evidence="1 2">
    <name type="scientific">Thermophagus xiamenensis</name>
    <dbReference type="NCBI Taxonomy" id="385682"/>
    <lineage>
        <taxon>Bacteria</taxon>
        <taxon>Pseudomonadati</taxon>
        <taxon>Bacteroidota</taxon>
        <taxon>Bacteroidia</taxon>
        <taxon>Marinilabiliales</taxon>
        <taxon>Marinilabiliaceae</taxon>
        <taxon>Thermophagus</taxon>
    </lineage>
</organism>
<dbReference type="InterPro" id="IPR019853">
    <property type="entry name" value="GldB-like"/>
</dbReference>